<protein>
    <submittedName>
        <fullName evidence="1">Uncharacterized protein</fullName>
    </submittedName>
</protein>
<dbReference type="OrthoDB" id="9182551at2"/>
<dbReference type="RefSeq" id="WP_094068194.1">
    <property type="nucleotide sequence ID" value="NZ_CABPSX010000007.1"/>
</dbReference>
<organism evidence="1 2">
    <name type="scientific">Pandoraea apista</name>
    <dbReference type="NCBI Taxonomy" id="93218"/>
    <lineage>
        <taxon>Bacteria</taxon>
        <taxon>Pseudomonadati</taxon>
        <taxon>Pseudomonadota</taxon>
        <taxon>Betaproteobacteria</taxon>
        <taxon>Burkholderiales</taxon>
        <taxon>Burkholderiaceae</taxon>
        <taxon>Pandoraea</taxon>
    </lineage>
</organism>
<dbReference type="EMBL" id="CABPSX010000007">
    <property type="protein sequence ID" value="VVG72523.1"/>
    <property type="molecule type" value="Genomic_DNA"/>
</dbReference>
<proteinExistence type="predicted"/>
<dbReference type="AlphaFoldDB" id="A0A5E5P8H3"/>
<evidence type="ECO:0000313" key="2">
    <source>
        <dbReference type="Proteomes" id="UP000364291"/>
    </source>
</evidence>
<dbReference type="Proteomes" id="UP000364291">
    <property type="component" value="Unassembled WGS sequence"/>
</dbReference>
<sequence length="221" mass="25167">MTVIAVRKLEKYISQALLEWLAPFGFIAADGGGVERWHRVRYDFIGAVVNRVGGQNRISPFGQMGFSKTQAIYAHFMSDNPHESKKIAVDVQLKYAHFVKSWTEDMLCEEMDQLDEFLGALRCFVLDRLYPALLAFDSPEKVLAAYLKKNEKDRRSFDPPTWFGCSSALTCMILARLYSPDHYASLKLRYAGEFEGVDEDKLSRAKRLIAYLDQPGTLPPL</sequence>
<name>A0A5E5P8H3_9BURK</name>
<gene>
    <name evidence="1" type="ORF">PAP18089_03519</name>
</gene>
<evidence type="ECO:0000313" key="1">
    <source>
        <dbReference type="EMBL" id="VVG72523.1"/>
    </source>
</evidence>
<accession>A0A5E5P8H3</accession>
<reference evidence="1 2" key="1">
    <citation type="submission" date="2019-08" db="EMBL/GenBank/DDBJ databases">
        <authorList>
            <person name="Peeters C."/>
        </authorList>
    </citation>
    <scope>NUCLEOTIDE SEQUENCE [LARGE SCALE GENOMIC DNA]</scope>
    <source>
        <strain evidence="1 2">LMG 18089</strain>
    </source>
</reference>